<reference evidence="2" key="2">
    <citation type="submission" date="2015-07" db="EMBL/GenBank/DDBJ databases">
        <title>Plasmids, circular viruses and viroids from rat gut.</title>
        <authorList>
            <person name="Jorgensen T.J."/>
            <person name="Hansen M.A."/>
            <person name="Xu Z."/>
            <person name="Tabak M.A."/>
            <person name="Sorensen S.J."/>
            <person name="Hansen L.H."/>
        </authorList>
    </citation>
    <scope>NUCLEOTIDE SEQUENCE</scope>
    <source>
        <plasmid evidence="2">pRGRH0588</plasmid>
    </source>
</reference>
<dbReference type="EMBL" id="LN853219">
    <property type="protein sequence ID" value="CRY95314.1"/>
    <property type="molecule type" value="Genomic_DNA"/>
</dbReference>
<proteinExistence type="predicted"/>
<feature type="domain" description="Bacterial mobilisation" evidence="1">
    <location>
        <begin position="60"/>
        <end position="107"/>
    </location>
</feature>
<keyword evidence="2" id="KW-0614">Plasmid</keyword>
<dbReference type="InterPro" id="IPR008687">
    <property type="entry name" value="MobC"/>
</dbReference>
<organism evidence="2">
    <name type="scientific">uncultured prokaryote</name>
    <dbReference type="NCBI Taxonomy" id="198431"/>
    <lineage>
        <taxon>unclassified sequences</taxon>
        <taxon>environmental samples</taxon>
    </lineage>
</organism>
<reference evidence="2" key="1">
    <citation type="submission" date="2015-06" db="EMBL/GenBank/DDBJ databases">
        <authorList>
            <person name="Joergensen T."/>
        </authorList>
    </citation>
    <scope>NUCLEOTIDE SEQUENCE</scope>
    <source>
        <plasmid evidence="2">pRGRH0588</plasmid>
    </source>
</reference>
<evidence type="ECO:0000259" key="1">
    <source>
        <dbReference type="Pfam" id="PF05713"/>
    </source>
</evidence>
<dbReference type="Pfam" id="PF05713">
    <property type="entry name" value="MobC"/>
    <property type="match status" value="1"/>
</dbReference>
<geneLocation type="plasmid" evidence="2">
    <name>pRGRH0588</name>
</geneLocation>
<name>A0A0H5Q1M4_9ZZZZ</name>
<dbReference type="AlphaFoldDB" id="A0A0H5Q1M4"/>
<evidence type="ECO:0000313" key="2">
    <source>
        <dbReference type="EMBL" id="CRY95314.1"/>
    </source>
</evidence>
<accession>A0A0H5Q1M4</accession>
<protein>
    <recommendedName>
        <fullName evidence="1">Bacterial mobilisation domain-containing protein</fullName>
    </recommendedName>
</protein>
<sequence length="114" mass="13128">MSEKDVKRTKEIKIRLTESEHKALLNRCTKASLASWMRETCLNEKRTKQSKVIEVDPKLLRQLAGIGNNLNQIARLVNQHQHKQDSTLDRITIVTALASIERELQSLNDDHKNT</sequence>